<evidence type="ECO:0000313" key="7">
    <source>
        <dbReference type="Proteomes" id="UP000620596"/>
    </source>
</evidence>
<dbReference type="InterPro" id="IPR036388">
    <property type="entry name" value="WH-like_DNA-bd_sf"/>
</dbReference>
<feature type="compositionally biased region" description="Polar residues" evidence="4">
    <location>
        <begin position="1"/>
        <end position="17"/>
    </location>
</feature>
<evidence type="ECO:0000256" key="1">
    <source>
        <dbReference type="ARBA" id="ARBA00023015"/>
    </source>
</evidence>
<reference evidence="6" key="1">
    <citation type="journal article" date="2014" name="Int. J. Syst. Evol. Microbiol.">
        <title>Complete genome sequence of Corynebacterium casei LMG S-19264T (=DSM 44701T), isolated from a smear-ripened cheese.</title>
        <authorList>
            <consortium name="US DOE Joint Genome Institute (JGI-PGF)"/>
            <person name="Walter F."/>
            <person name="Albersmeier A."/>
            <person name="Kalinowski J."/>
            <person name="Ruckert C."/>
        </authorList>
    </citation>
    <scope>NUCLEOTIDE SEQUENCE</scope>
    <source>
        <strain evidence="6">CGMCC 1.15322</strain>
    </source>
</reference>
<organism evidence="6 7">
    <name type="scientific">Polaromonas eurypsychrophila</name>
    <dbReference type="NCBI Taxonomy" id="1614635"/>
    <lineage>
        <taxon>Bacteria</taxon>
        <taxon>Pseudomonadati</taxon>
        <taxon>Pseudomonadota</taxon>
        <taxon>Betaproteobacteria</taxon>
        <taxon>Burkholderiales</taxon>
        <taxon>Comamonadaceae</taxon>
        <taxon>Polaromonas</taxon>
    </lineage>
</organism>
<dbReference type="InterPro" id="IPR050679">
    <property type="entry name" value="Bact_HTH_transcr_reg"/>
</dbReference>
<dbReference type="PROSITE" id="PS50949">
    <property type="entry name" value="HTH_GNTR"/>
    <property type="match status" value="1"/>
</dbReference>
<dbReference type="GO" id="GO:0045892">
    <property type="term" value="P:negative regulation of DNA-templated transcription"/>
    <property type="evidence" value="ECO:0007669"/>
    <property type="project" value="TreeGrafter"/>
</dbReference>
<dbReference type="GO" id="GO:0003677">
    <property type="term" value="F:DNA binding"/>
    <property type="evidence" value="ECO:0007669"/>
    <property type="project" value="UniProtKB-KW"/>
</dbReference>
<feature type="region of interest" description="Disordered" evidence="4">
    <location>
        <begin position="1"/>
        <end position="27"/>
    </location>
</feature>
<name>A0A916WBZ8_9BURK</name>
<dbReference type="InterPro" id="IPR000524">
    <property type="entry name" value="Tscrpt_reg_HTH_GntR"/>
</dbReference>
<keyword evidence="2" id="KW-0238">DNA-binding</keyword>
<dbReference type="CDD" id="cd07377">
    <property type="entry name" value="WHTH_GntR"/>
    <property type="match status" value="1"/>
</dbReference>
<sequence length="274" mass="30652">MSNAGRQCSNSAVQVKNKTVPLKTSPANDSLPLYRQVKRELQKIIEDGHYGPGKPLPSEATLALALKVSVGTLRHAVDELVHEHVLVRRQGKGTFVAPHNRARFMFQFFHVEPRWDPEDDMSREQVFPDIDCIAFARDKADEAEARALRIKPGDAVFRIENKLALRGRVVLHDRLALSAAIFRHLTEKRFSERPSTIYALFQTDFGITVLRAQERARAVAAGRAVARVLGVAAGAPVMEVHRLALTFGDRPVEYRISTINTQAHDYVSMLSKTP</sequence>
<keyword evidence="7" id="KW-1185">Reference proteome</keyword>
<protein>
    <submittedName>
        <fullName evidence="6">GntR family transcriptional regulator</fullName>
    </submittedName>
</protein>
<dbReference type="Proteomes" id="UP000620596">
    <property type="component" value="Unassembled WGS sequence"/>
</dbReference>
<evidence type="ECO:0000256" key="4">
    <source>
        <dbReference type="SAM" id="MobiDB-lite"/>
    </source>
</evidence>
<dbReference type="SMART" id="SM00866">
    <property type="entry name" value="UTRA"/>
    <property type="match status" value="1"/>
</dbReference>
<accession>A0A916WBZ8</accession>
<dbReference type="PANTHER" id="PTHR44846:SF1">
    <property type="entry name" value="MANNOSYL-D-GLYCERATE TRANSPORT_METABOLISM SYSTEM REPRESSOR MNGR-RELATED"/>
    <property type="match status" value="1"/>
</dbReference>
<evidence type="ECO:0000256" key="3">
    <source>
        <dbReference type="ARBA" id="ARBA00023163"/>
    </source>
</evidence>
<keyword evidence="3" id="KW-0804">Transcription</keyword>
<reference evidence="6" key="2">
    <citation type="submission" date="2020-09" db="EMBL/GenBank/DDBJ databases">
        <authorList>
            <person name="Sun Q."/>
            <person name="Zhou Y."/>
        </authorList>
    </citation>
    <scope>NUCLEOTIDE SEQUENCE</scope>
    <source>
        <strain evidence="6">CGMCC 1.15322</strain>
    </source>
</reference>
<dbReference type="InterPro" id="IPR028978">
    <property type="entry name" value="Chorismate_lyase_/UTRA_dom_sf"/>
</dbReference>
<dbReference type="InterPro" id="IPR011663">
    <property type="entry name" value="UTRA"/>
</dbReference>
<evidence type="ECO:0000313" key="6">
    <source>
        <dbReference type="EMBL" id="GGA84874.1"/>
    </source>
</evidence>
<dbReference type="Pfam" id="PF07702">
    <property type="entry name" value="UTRA"/>
    <property type="match status" value="1"/>
</dbReference>
<dbReference type="InterPro" id="IPR036390">
    <property type="entry name" value="WH_DNA-bd_sf"/>
</dbReference>
<dbReference type="GO" id="GO:0003700">
    <property type="term" value="F:DNA-binding transcription factor activity"/>
    <property type="evidence" value="ECO:0007669"/>
    <property type="project" value="InterPro"/>
</dbReference>
<gene>
    <name evidence="6" type="ORF">GCM10011496_01730</name>
</gene>
<dbReference type="SUPFAM" id="SSF64288">
    <property type="entry name" value="Chorismate lyase-like"/>
    <property type="match status" value="1"/>
</dbReference>
<dbReference type="SUPFAM" id="SSF46785">
    <property type="entry name" value="Winged helix' DNA-binding domain"/>
    <property type="match status" value="1"/>
</dbReference>
<keyword evidence="1" id="KW-0805">Transcription regulation</keyword>
<dbReference type="PANTHER" id="PTHR44846">
    <property type="entry name" value="MANNOSYL-D-GLYCERATE TRANSPORT/METABOLISM SYSTEM REPRESSOR MNGR-RELATED"/>
    <property type="match status" value="1"/>
</dbReference>
<dbReference type="Gene3D" id="3.40.1410.10">
    <property type="entry name" value="Chorismate lyase-like"/>
    <property type="match status" value="1"/>
</dbReference>
<dbReference type="Gene3D" id="1.10.10.10">
    <property type="entry name" value="Winged helix-like DNA-binding domain superfamily/Winged helix DNA-binding domain"/>
    <property type="match status" value="1"/>
</dbReference>
<evidence type="ECO:0000256" key="2">
    <source>
        <dbReference type="ARBA" id="ARBA00023125"/>
    </source>
</evidence>
<evidence type="ECO:0000259" key="5">
    <source>
        <dbReference type="PROSITE" id="PS50949"/>
    </source>
</evidence>
<feature type="domain" description="HTH gntR-type" evidence="5">
    <location>
        <begin position="31"/>
        <end position="99"/>
    </location>
</feature>
<dbReference type="SMART" id="SM00345">
    <property type="entry name" value="HTH_GNTR"/>
    <property type="match status" value="1"/>
</dbReference>
<comment type="caution">
    <text evidence="6">The sequence shown here is derived from an EMBL/GenBank/DDBJ whole genome shotgun (WGS) entry which is preliminary data.</text>
</comment>
<proteinExistence type="predicted"/>
<dbReference type="EMBL" id="BMIG01000001">
    <property type="protein sequence ID" value="GGA84874.1"/>
    <property type="molecule type" value="Genomic_DNA"/>
</dbReference>
<dbReference type="AlphaFoldDB" id="A0A916WBZ8"/>
<dbReference type="Pfam" id="PF00392">
    <property type="entry name" value="GntR"/>
    <property type="match status" value="1"/>
</dbReference>